<accession>A0A453SPR1</accession>
<name>A0A453SPR1_AEGTS</name>
<dbReference type="PANTHER" id="PTHR48085:SF5">
    <property type="entry name" value="CADMIUM_ZINC-TRANSPORTING ATPASE HMA4-RELATED"/>
    <property type="match status" value="1"/>
</dbReference>
<dbReference type="GO" id="GO:0016020">
    <property type="term" value="C:membrane"/>
    <property type="evidence" value="ECO:0007669"/>
    <property type="project" value="TreeGrafter"/>
</dbReference>
<reference evidence="3" key="1">
    <citation type="journal article" date="2014" name="Science">
        <title>Ancient hybridizations among the ancestral genomes of bread wheat.</title>
        <authorList>
            <consortium name="International Wheat Genome Sequencing Consortium,"/>
            <person name="Marcussen T."/>
            <person name="Sandve S.R."/>
            <person name="Heier L."/>
            <person name="Spannagl M."/>
            <person name="Pfeifer M."/>
            <person name="Jakobsen K.S."/>
            <person name="Wulff B.B."/>
            <person name="Steuernagel B."/>
            <person name="Mayer K.F."/>
            <person name="Olsen O.A."/>
        </authorList>
    </citation>
    <scope>NUCLEOTIDE SEQUENCE [LARGE SCALE GENOMIC DNA]</scope>
    <source>
        <strain evidence="3">cv. AL8/78</strain>
    </source>
</reference>
<evidence type="ECO:0000256" key="1">
    <source>
        <dbReference type="ARBA" id="ARBA00006024"/>
    </source>
</evidence>
<organism evidence="2 3">
    <name type="scientific">Aegilops tauschii subsp. strangulata</name>
    <name type="common">Goatgrass</name>
    <dbReference type="NCBI Taxonomy" id="200361"/>
    <lineage>
        <taxon>Eukaryota</taxon>
        <taxon>Viridiplantae</taxon>
        <taxon>Streptophyta</taxon>
        <taxon>Embryophyta</taxon>
        <taxon>Tracheophyta</taxon>
        <taxon>Spermatophyta</taxon>
        <taxon>Magnoliopsida</taxon>
        <taxon>Liliopsida</taxon>
        <taxon>Poales</taxon>
        <taxon>Poaceae</taxon>
        <taxon>BOP clade</taxon>
        <taxon>Pooideae</taxon>
        <taxon>Triticodae</taxon>
        <taxon>Triticeae</taxon>
        <taxon>Triticinae</taxon>
        <taxon>Aegilops</taxon>
    </lineage>
</organism>
<reference evidence="3" key="2">
    <citation type="journal article" date="2017" name="Nat. Plants">
        <title>The Aegilops tauschii genome reveals multiple impacts of transposons.</title>
        <authorList>
            <person name="Zhao G."/>
            <person name="Zou C."/>
            <person name="Li K."/>
            <person name="Wang K."/>
            <person name="Li T."/>
            <person name="Gao L."/>
            <person name="Zhang X."/>
            <person name="Wang H."/>
            <person name="Yang Z."/>
            <person name="Liu X."/>
            <person name="Jiang W."/>
            <person name="Mao L."/>
            <person name="Kong X."/>
            <person name="Jiao Y."/>
            <person name="Jia J."/>
        </authorList>
    </citation>
    <scope>NUCLEOTIDE SEQUENCE [LARGE SCALE GENOMIC DNA]</scope>
    <source>
        <strain evidence="3">cv. AL8/78</strain>
    </source>
</reference>
<dbReference type="Gramene" id="AET7Gv21017000.15">
    <property type="protein sequence ID" value="AET7Gv21017000.15"/>
    <property type="gene ID" value="AET7Gv21017000"/>
</dbReference>
<comment type="similarity">
    <text evidence="1">Belongs to the cation transport ATPase (P-type) (TC 3.A.3) family. Type IB subfamily.</text>
</comment>
<dbReference type="InterPro" id="IPR051014">
    <property type="entry name" value="Cation_Transport_ATPase_IB"/>
</dbReference>
<protein>
    <submittedName>
        <fullName evidence="2">Uncharacterized protein</fullName>
    </submittedName>
</protein>
<proteinExistence type="inferred from homology"/>
<evidence type="ECO:0000313" key="2">
    <source>
        <dbReference type="EnsemblPlants" id="AET7Gv21017000.15"/>
    </source>
</evidence>
<keyword evidence="3" id="KW-1185">Reference proteome</keyword>
<dbReference type="PANTHER" id="PTHR48085">
    <property type="entry name" value="CADMIUM/ZINC-TRANSPORTING ATPASE HMA2-RELATED"/>
    <property type="match status" value="1"/>
</dbReference>
<dbReference type="GO" id="GO:0022857">
    <property type="term" value="F:transmembrane transporter activity"/>
    <property type="evidence" value="ECO:0007669"/>
    <property type="project" value="TreeGrafter"/>
</dbReference>
<reference evidence="2" key="5">
    <citation type="journal article" date="2021" name="G3 (Bethesda)">
        <title>Aegilops tauschii genome assembly Aet v5.0 features greater sequence contiguity and improved annotation.</title>
        <authorList>
            <person name="Wang L."/>
            <person name="Zhu T."/>
            <person name="Rodriguez J.C."/>
            <person name="Deal K.R."/>
            <person name="Dubcovsky J."/>
            <person name="McGuire P.E."/>
            <person name="Lux T."/>
            <person name="Spannagl M."/>
            <person name="Mayer K.F.X."/>
            <person name="Baldrich P."/>
            <person name="Meyers B.C."/>
            <person name="Huo N."/>
            <person name="Gu Y.Q."/>
            <person name="Zhou H."/>
            <person name="Devos K.M."/>
            <person name="Bennetzen J.L."/>
            <person name="Unver T."/>
            <person name="Budak H."/>
            <person name="Gulick P.J."/>
            <person name="Galiba G."/>
            <person name="Kalapos B."/>
            <person name="Nelson D.R."/>
            <person name="Li P."/>
            <person name="You F.M."/>
            <person name="Luo M.C."/>
            <person name="Dvorak J."/>
        </authorList>
    </citation>
    <scope>NUCLEOTIDE SEQUENCE [LARGE SCALE GENOMIC DNA]</scope>
    <source>
        <strain evidence="2">cv. AL8/78</strain>
    </source>
</reference>
<dbReference type="AlphaFoldDB" id="A0A453SPR1"/>
<dbReference type="EnsemblPlants" id="AET7Gv21017000.15">
    <property type="protein sequence ID" value="AET7Gv21017000.15"/>
    <property type="gene ID" value="AET7Gv21017000"/>
</dbReference>
<sequence length="50" mass="5447">LDLLALFAVAGAIALKDYPEAGFIVFLFTIAEWLETRACGKVCCPQIPFT</sequence>
<reference evidence="2" key="3">
    <citation type="journal article" date="2017" name="Nature">
        <title>Genome sequence of the progenitor of the wheat D genome Aegilops tauschii.</title>
        <authorList>
            <person name="Luo M.C."/>
            <person name="Gu Y.Q."/>
            <person name="Puiu D."/>
            <person name="Wang H."/>
            <person name="Twardziok S.O."/>
            <person name="Deal K.R."/>
            <person name="Huo N."/>
            <person name="Zhu T."/>
            <person name="Wang L."/>
            <person name="Wang Y."/>
            <person name="McGuire P.E."/>
            <person name="Liu S."/>
            <person name="Long H."/>
            <person name="Ramasamy R.K."/>
            <person name="Rodriguez J.C."/>
            <person name="Van S.L."/>
            <person name="Yuan L."/>
            <person name="Wang Z."/>
            <person name="Xia Z."/>
            <person name="Xiao L."/>
            <person name="Anderson O.D."/>
            <person name="Ouyang S."/>
            <person name="Liang Y."/>
            <person name="Zimin A.V."/>
            <person name="Pertea G."/>
            <person name="Qi P."/>
            <person name="Bennetzen J.L."/>
            <person name="Dai X."/>
            <person name="Dawson M.W."/>
            <person name="Muller H.G."/>
            <person name="Kugler K."/>
            <person name="Rivarola-Duarte L."/>
            <person name="Spannagl M."/>
            <person name="Mayer K.F.X."/>
            <person name="Lu F.H."/>
            <person name="Bevan M.W."/>
            <person name="Leroy P."/>
            <person name="Li P."/>
            <person name="You F.M."/>
            <person name="Sun Q."/>
            <person name="Liu Z."/>
            <person name="Lyons E."/>
            <person name="Wicker T."/>
            <person name="Salzberg S.L."/>
            <person name="Devos K.M."/>
            <person name="Dvorak J."/>
        </authorList>
    </citation>
    <scope>NUCLEOTIDE SEQUENCE [LARGE SCALE GENOMIC DNA]</scope>
    <source>
        <strain evidence="2">cv. AL8/78</strain>
    </source>
</reference>
<reference evidence="2" key="4">
    <citation type="submission" date="2019-03" db="UniProtKB">
        <authorList>
            <consortium name="EnsemblPlants"/>
        </authorList>
    </citation>
    <scope>IDENTIFICATION</scope>
</reference>
<evidence type="ECO:0000313" key="3">
    <source>
        <dbReference type="Proteomes" id="UP000015105"/>
    </source>
</evidence>
<dbReference type="Proteomes" id="UP000015105">
    <property type="component" value="Chromosome 7D"/>
</dbReference>